<accession>A0A1A8TN41</accession>
<evidence type="ECO:0000313" key="1">
    <source>
        <dbReference type="EMBL" id="SBS34591.1"/>
    </source>
</evidence>
<sequence length="34" mass="4036">MRECSEFGFFIPKFKNVYKNYLLSAMVGFFNHAV</sequence>
<protein>
    <submittedName>
        <fullName evidence="1">Uncharacterized protein</fullName>
    </submittedName>
</protein>
<dbReference type="Proteomes" id="UP000092544">
    <property type="component" value="Unassembled WGS sequence"/>
</dbReference>
<reference evidence="1 2" key="1">
    <citation type="submission" date="2016-06" db="EMBL/GenBank/DDBJ databases">
        <authorList>
            <person name="Kjaerup R.B."/>
            <person name="Dalgaard T.S."/>
            <person name="Juul-Madsen H.R."/>
        </authorList>
    </citation>
    <scope>NUCLEOTIDE SEQUENCE [LARGE SCALE GENOMIC DNA]</scope>
    <source>
        <strain evidence="1 2">CECT 8886</strain>
    </source>
</reference>
<evidence type="ECO:0000313" key="2">
    <source>
        <dbReference type="Proteomes" id="UP000092544"/>
    </source>
</evidence>
<keyword evidence="2" id="KW-1185">Reference proteome</keyword>
<proteinExistence type="predicted"/>
<organism evidence="1 2">
    <name type="scientific">Marinomonas spartinae</name>
    <dbReference type="NCBI Taxonomy" id="1792290"/>
    <lineage>
        <taxon>Bacteria</taxon>
        <taxon>Pseudomonadati</taxon>
        <taxon>Pseudomonadota</taxon>
        <taxon>Gammaproteobacteria</taxon>
        <taxon>Oceanospirillales</taxon>
        <taxon>Oceanospirillaceae</taxon>
        <taxon>Marinomonas</taxon>
    </lineage>
</organism>
<dbReference type="EMBL" id="FLOB01000008">
    <property type="protein sequence ID" value="SBS34591.1"/>
    <property type="molecule type" value="Genomic_DNA"/>
</dbReference>
<name>A0A1A8TN41_9GAMM</name>
<dbReference type="STRING" id="1792290.MSP8886_03110"/>
<dbReference type="AlphaFoldDB" id="A0A1A8TN41"/>
<gene>
    <name evidence="1" type="ORF">MSP8886_03110</name>
</gene>